<sequence length="267" mass="28817">MAVLAALYMKIFLPESIKEGNLSLHTRLIQHHDDDSQLNRVSSRIKHLFKGLPSPSDMISLLKTSSAFSQVALVAFFANLGDVGLSTALMYYLKARFHFSKDQFADLMVIAGVAGTASQLLIMPLLVPAVGEERLLSVGLFFSCAHMFLYSIAWSSSVPYVAAMFSILIVFAHPCLRSIASKQVGPSEQGKAQGCISGVCSFANVISPLIFTPLTALFLSEGAPFSFPGFSITCLAFVVMAAFVQSLLIHAPPSMLGCSTRKWSLLA</sequence>
<dbReference type="PANTHER" id="PTHR23504">
    <property type="entry name" value="MAJOR FACILITATOR SUPERFAMILY DOMAIN-CONTAINING PROTEIN 10"/>
    <property type="match status" value="1"/>
</dbReference>
<organism evidence="7">
    <name type="scientific">Opuntia streptacantha</name>
    <name type="common">Prickly pear cactus</name>
    <name type="synonym">Opuntia cardona</name>
    <dbReference type="NCBI Taxonomy" id="393608"/>
    <lineage>
        <taxon>Eukaryota</taxon>
        <taxon>Viridiplantae</taxon>
        <taxon>Streptophyta</taxon>
        <taxon>Embryophyta</taxon>
        <taxon>Tracheophyta</taxon>
        <taxon>Spermatophyta</taxon>
        <taxon>Magnoliopsida</taxon>
        <taxon>eudicotyledons</taxon>
        <taxon>Gunneridae</taxon>
        <taxon>Pentapetalae</taxon>
        <taxon>Caryophyllales</taxon>
        <taxon>Cactineae</taxon>
        <taxon>Cactaceae</taxon>
        <taxon>Opuntioideae</taxon>
        <taxon>Opuntia</taxon>
    </lineage>
</organism>
<accession>A0A7C9CT19</accession>
<keyword evidence="5 6" id="KW-0472">Membrane</keyword>
<proteinExistence type="predicted"/>
<feature type="transmembrane region" description="Helical" evidence="6">
    <location>
        <begin position="225"/>
        <end position="249"/>
    </location>
</feature>
<keyword evidence="4 6" id="KW-1133">Transmembrane helix</keyword>
<dbReference type="PANTHER" id="PTHR23504:SF1">
    <property type="entry name" value="GH21943P-RELATED"/>
    <property type="match status" value="1"/>
</dbReference>
<dbReference type="AlphaFoldDB" id="A0A7C9CT19"/>
<protein>
    <recommendedName>
        <fullName evidence="8">Major facilitator superfamily (MFS) profile domain-containing protein</fullName>
    </recommendedName>
</protein>
<evidence type="ECO:0000256" key="4">
    <source>
        <dbReference type="ARBA" id="ARBA00022989"/>
    </source>
</evidence>
<feature type="transmembrane region" description="Helical" evidence="6">
    <location>
        <begin position="67"/>
        <end position="92"/>
    </location>
</feature>
<keyword evidence="2" id="KW-0813">Transport</keyword>
<evidence type="ECO:0000256" key="2">
    <source>
        <dbReference type="ARBA" id="ARBA00022448"/>
    </source>
</evidence>
<evidence type="ECO:0000256" key="1">
    <source>
        <dbReference type="ARBA" id="ARBA00004141"/>
    </source>
</evidence>
<evidence type="ECO:0008006" key="8">
    <source>
        <dbReference type="Google" id="ProtNLM"/>
    </source>
</evidence>
<dbReference type="Gene3D" id="1.20.1250.20">
    <property type="entry name" value="MFS general substrate transporter like domains"/>
    <property type="match status" value="1"/>
</dbReference>
<evidence type="ECO:0000256" key="6">
    <source>
        <dbReference type="SAM" id="Phobius"/>
    </source>
</evidence>
<dbReference type="GO" id="GO:0016020">
    <property type="term" value="C:membrane"/>
    <property type="evidence" value="ECO:0007669"/>
    <property type="project" value="UniProtKB-SubCell"/>
</dbReference>
<feature type="transmembrane region" description="Helical" evidence="6">
    <location>
        <begin position="104"/>
        <end position="127"/>
    </location>
</feature>
<dbReference type="InterPro" id="IPR036259">
    <property type="entry name" value="MFS_trans_sf"/>
</dbReference>
<feature type="transmembrane region" description="Helical" evidence="6">
    <location>
        <begin position="147"/>
        <end position="173"/>
    </location>
</feature>
<comment type="subcellular location">
    <subcellularLocation>
        <location evidence="1">Membrane</location>
        <topology evidence="1">Multi-pass membrane protein</topology>
    </subcellularLocation>
</comment>
<dbReference type="SUPFAM" id="SSF103473">
    <property type="entry name" value="MFS general substrate transporter"/>
    <property type="match status" value="1"/>
</dbReference>
<dbReference type="EMBL" id="GISG01042939">
    <property type="protein sequence ID" value="MBA4623423.1"/>
    <property type="molecule type" value="Transcribed_RNA"/>
</dbReference>
<evidence type="ECO:0000313" key="7">
    <source>
        <dbReference type="EMBL" id="MBA4623423.1"/>
    </source>
</evidence>
<evidence type="ECO:0000256" key="3">
    <source>
        <dbReference type="ARBA" id="ARBA00022692"/>
    </source>
</evidence>
<reference evidence="7" key="2">
    <citation type="submission" date="2020-07" db="EMBL/GenBank/DDBJ databases">
        <authorList>
            <person name="Vera ALvarez R."/>
            <person name="Arias-Moreno D.M."/>
            <person name="Jimenez-Jacinto V."/>
            <person name="Jimenez-Bremont J.F."/>
            <person name="Swaminathan K."/>
            <person name="Moose S.P."/>
            <person name="Guerrero-Gonzalez M.L."/>
            <person name="Marino-Ramirez L."/>
            <person name="Landsman D."/>
            <person name="Rodriguez-Kessler M."/>
            <person name="Delgado-Sanchez P."/>
        </authorList>
    </citation>
    <scope>NUCLEOTIDE SEQUENCE</scope>
    <source>
        <tissue evidence="7">Cladode</tissue>
    </source>
</reference>
<feature type="transmembrane region" description="Helical" evidence="6">
    <location>
        <begin position="194"/>
        <end position="219"/>
    </location>
</feature>
<keyword evidence="3 6" id="KW-0812">Transmembrane</keyword>
<name>A0A7C9CT19_OPUST</name>
<evidence type="ECO:0000256" key="5">
    <source>
        <dbReference type="ARBA" id="ARBA00023136"/>
    </source>
</evidence>
<reference evidence="7" key="1">
    <citation type="journal article" date="2013" name="J. Plant Res.">
        <title>Effect of fungi and light on seed germination of three Opuntia species from semiarid lands of central Mexico.</title>
        <authorList>
            <person name="Delgado-Sanchez P."/>
            <person name="Jimenez-Bremont J.F."/>
            <person name="Guerrero-Gonzalez Mde L."/>
            <person name="Flores J."/>
        </authorList>
    </citation>
    <scope>NUCLEOTIDE SEQUENCE</scope>
    <source>
        <tissue evidence="7">Cladode</tissue>
    </source>
</reference>